<dbReference type="InterPro" id="IPR055251">
    <property type="entry name" value="SOS1_NGEF_PH"/>
</dbReference>
<dbReference type="PROSITE" id="PS50003">
    <property type="entry name" value="PH_DOMAIN"/>
    <property type="match status" value="1"/>
</dbReference>
<evidence type="ECO:0000313" key="10">
    <source>
        <dbReference type="Proteomes" id="UP000189705"/>
    </source>
</evidence>
<dbReference type="Proteomes" id="UP000189705">
    <property type="component" value="Unplaced"/>
</dbReference>
<dbReference type="GeneID" id="102382524"/>
<feature type="region of interest" description="Disordered" evidence="6">
    <location>
        <begin position="1064"/>
        <end position="1086"/>
    </location>
</feature>
<feature type="region of interest" description="Disordered" evidence="6">
    <location>
        <begin position="1356"/>
        <end position="1398"/>
    </location>
</feature>
<feature type="domain" description="DH" evidence="9">
    <location>
        <begin position="1903"/>
        <end position="2087"/>
    </location>
</feature>
<dbReference type="RefSeq" id="XP_025065432.1">
    <property type="nucleotide sequence ID" value="XM_025209647.1"/>
</dbReference>
<feature type="region of interest" description="Disordered" evidence="6">
    <location>
        <begin position="86"/>
        <end position="179"/>
    </location>
</feature>
<feature type="region of interest" description="Disordered" evidence="6">
    <location>
        <begin position="698"/>
        <end position="718"/>
    </location>
</feature>
<sequence>MEFNRCTSAPVEEARRRQEAGEDATPDSGSRVVSEELDLVQMYLTCLPDRYMKAKFSLTAYLACWLVLKLCKKACEKRLSASNKGLSETTVRKPARETEEENTSEKAKCYNEVPSQLETPEPTENCISEGEFEDDQSSTTLSTVELELRGSSQETDEDYFETQSHQSESVSDIKTEPYESASDTESVAFDITGETCLSSSCFSAEKREPCHKFHDVKAELSAHQLKCTRQPAHSQRKQLDLKVASTKNELWVQTGKSEGEKTGEKILILTSDLSNPKSKTSGEDTVTRTDTKLVVGGLQGQIKSDSNKAKPTEKAVTRNEKRPTVLNISCLKANSESCLAFPDTPQFPFQPDVGSSHSLPNMYFETNRTGYKRITEVTELNSNLDSIPSIKCNKKNSVNSQNAAKGVGNGISGVMLKSDSLLHQPFLKSKFQPLPRKPEITESKTWHSEPENISVQGKREYLDDYFQLTDKFRWSCSRIHLQGLDLEYTWKDLKRAGCSSEKAIKDKGKFGLNGSLLNAYVDSNSDQLSHPVGSHQGADINLHRKSEACGLNRNTTDTCAYTLSLAPLHLKDASKCDPKQREILSALHSEPTSISAVVPARKDKSKSEIVLETQRFSGSIHVETDIGDTKEQTTCFVGVSTSAENRGANCPANYILAGRTQLNNSEESSTGPESPNTEAFVKEAGLRESFELGLDFKGLETTPKSGANDIPGEKHDSMLRNQSNKKDALQGYHKPVTTNGRVINEEVKDEDNVCAIEIAPKLGYVSQRRDLLKFPELKPALIIISVEQKGLHSKTLNKNCSTEMITGTLGELVSKNLGSPSLASREHNKPERALNEYFSCEEQTLPILPVSGDDEATPVGGPVQEESEIVQKQVEETTLVSSLNISSSSVTEGNVSLRLENAKQQEGADSAIHVEPNDVASVGISQVEPCRLNANFELEAAELTQSLFEMRGDKVIEKNEFSASQGLEEDMYVTPSEMLEMNSAGGLCRQDGATDDVVGSCIFGKQRQEGETTEGCNSSKELIAVFEDSPTRPINQDSAEEEPANLSKDIAQNVNGTDTCNHAVKRDSQDSSTVGLDNVSTGSGNSEEMDENLFHFLGNNSSFYKAVQKQTKTGNTGKPSKFLVFSKMASFRKTKSAPAENQGSSSFLGGKTKTEELDTGKEEGDTEIMQSFKNYSPTSVFQRKESYTSEYSDDEDLFYERPAGLFNRLSLRKASSSGRLLMEDIETNLTSPTLNTVKSLEGQTLASEENNPNEAAAWSGIRRSSSEIECKRNKTPEGKKFRTRLALAHKSLSSLFESRSLEKENNEQCSKVPLKHDKEKAKLRQSSWKAFLKSKEADGLKSSAFVSMSPTQERFNITRNQQQGPGSAARRTSTEKQEGSNGQVFLRSGVSNGTYPDTNHFDTSVEHVDVSTPAYMRRKRVLSYDLTIKCPQSPDDDEQQEALSNSLDASLEEYWLKSPFSPSDLHSSFTQLSPSCPQLSTYEGKDMPCRPMSPKPWSSRPGFQCRSVHYPGRISATSMISLGNNSAIDSSSEAPERPKTLKPRGSLLLSMHSLDNEYQREDSGISSQSQISLNTASSVSDILRDEDPKQQSQTPPEKRSCEKWVPHRKKKPPQTLPSPRPFSSIENKGWRLPLLTSDGKAKETSQRRRPKPLYKHFSFDDIWMERNRKRKLEKEPQREIQWSNLPEDQVKARMSLAIASAVAFDILPLKLHPFSQSTPTGLDCVGWKRRISFPVITDGPLDKTALTDDVGSEEDLYEDFRSSNHRYGHPGGGGEQLAINEKCGGQLIQCVKLYTVKYSTHLLISDGSVVYAEALWDHVTMDDQELGFKAGDVIEVMDATNKEWWWGRILDSEGWFPASFVRLRVNQDEPMEDYPLKVEDGKEEDVSSTARRYGVGQTSKDQMRTNVINEIISTEKDYIKHLKDICEGYIKQCRKRADMFTEEQLKTIFGNIEDIYRCQKKFVKALEKKFNKEYPHLSELGSCFLEHQTEFQIYSEYCNNHPNACLELSRLAKVNKYVYFFEACRLLQKMIDISLDGFLLTPVQKICKYPLQLAELLKYTNAQHRDFKDVEAALNAMKNVARLINERKRRLENIDKIAQWQSSIEDWEGEDVLVRSSELIYSGELTKISQPQAKSQQRMFFLFDHQLVCCKKDLLRRDILYYKSRINMDDMEIVDVEDGKDKDFNISVKNAFKLHCKTTEEVHLFCAKKPEQKQRWLKAFENERKQVQLDQETGFSITEVQKKQAMLNASKHHHSGKPKAVTRPYYDFLMRQKHPTLPANLPQQQVFMLAEPKRKPSNFWQNISRLTPFRK</sequence>
<dbReference type="CTD" id="50649"/>
<dbReference type="GO" id="GO:0005085">
    <property type="term" value="F:guanyl-nucleotide exchange factor activity"/>
    <property type="evidence" value="ECO:0007669"/>
    <property type="project" value="UniProtKB-KW"/>
</dbReference>
<dbReference type="InterPro" id="IPR036028">
    <property type="entry name" value="SH3-like_dom_sf"/>
</dbReference>
<evidence type="ECO:0000256" key="5">
    <source>
        <dbReference type="PROSITE-ProRule" id="PRU00192"/>
    </source>
</evidence>
<feature type="compositionally biased region" description="Polar residues" evidence="6">
    <location>
        <begin position="1070"/>
        <end position="1086"/>
    </location>
</feature>
<evidence type="ECO:0000259" key="9">
    <source>
        <dbReference type="PROSITE" id="PS50010"/>
    </source>
</evidence>
<proteinExistence type="predicted"/>
<feature type="compositionally biased region" description="Polar residues" evidence="6">
    <location>
        <begin position="161"/>
        <end position="170"/>
    </location>
</feature>
<protein>
    <submittedName>
        <fullName evidence="11">Rho guanine nucleotide exchange factor 4 isoform X1</fullName>
    </submittedName>
</protein>
<evidence type="ECO:0000256" key="3">
    <source>
        <dbReference type="ARBA" id="ARBA00022490"/>
    </source>
</evidence>
<dbReference type="STRING" id="38654.A0A3Q0H118"/>
<dbReference type="InterPro" id="IPR011993">
    <property type="entry name" value="PH-like_dom_sf"/>
</dbReference>
<evidence type="ECO:0000259" key="7">
    <source>
        <dbReference type="PROSITE" id="PS50002"/>
    </source>
</evidence>
<feature type="region of interest" description="Disordered" evidence="6">
    <location>
        <begin position="1"/>
        <end position="31"/>
    </location>
</feature>
<accession>A0A3Q0H118</accession>
<dbReference type="InterPro" id="IPR001849">
    <property type="entry name" value="PH_domain"/>
</dbReference>
<evidence type="ECO:0000313" key="11">
    <source>
        <dbReference type="RefSeq" id="XP_025065432.1"/>
    </source>
</evidence>
<feature type="compositionally biased region" description="Polar residues" evidence="6">
    <location>
        <begin position="1379"/>
        <end position="1397"/>
    </location>
</feature>
<dbReference type="GO" id="GO:0035556">
    <property type="term" value="P:intracellular signal transduction"/>
    <property type="evidence" value="ECO:0007669"/>
    <property type="project" value="InterPro"/>
</dbReference>
<feature type="compositionally biased region" description="Basic and acidic residues" evidence="6">
    <location>
        <begin position="90"/>
        <end position="109"/>
    </location>
</feature>
<keyword evidence="4" id="KW-0344">Guanine-nucleotide releasing factor</keyword>
<dbReference type="PROSITE" id="PS50002">
    <property type="entry name" value="SH3"/>
    <property type="match status" value="1"/>
</dbReference>
<dbReference type="Gene3D" id="2.30.30.40">
    <property type="entry name" value="SH3 Domains"/>
    <property type="match status" value="1"/>
</dbReference>
<dbReference type="PROSITE" id="PS00741">
    <property type="entry name" value="DH_1"/>
    <property type="match status" value="1"/>
</dbReference>
<evidence type="ECO:0000256" key="4">
    <source>
        <dbReference type="ARBA" id="ARBA00022658"/>
    </source>
</evidence>
<evidence type="ECO:0000256" key="1">
    <source>
        <dbReference type="ARBA" id="ARBA00004496"/>
    </source>
</evidence>
<feature type="domain" description="PH" evidence="8">
    <location>
        <begin position="2118"/>
        <end position="2225"/>
    </location>
</feature>
<keyword evidence="2 5" id="KW-0728">SH3 domain</keyword>
<evidence type="ECO:0000259" key="8">
    <source>
        <dbReference type="PROSITE" id="PS50003"/>
    </source>
</evidence>
<comment type="subcellular location">
    <subcellularLocation>
        <location evidence="1">Cytoplasm</location>
    </subcellularLocation>
</comment>
<evidence type="ECO:0000256" key="2">
    <source>
        <dbReference type="ARBA" id="ARBA00022443"/>
    </source>
</evidence>
<feature type="region of interest" description="Disordered" evidence="6">
    <location>
        <begin position="301"/>
        <end position="320"/>
    </location>
</feature>
<dbReference type="FunFam" id="2.30.29.30:FF:000015">
    <property type="entry name" value="Rho guanine nucleotide exchange factor 9"/>
    <property type="match status" value="1"/>
</dbReference>
<dbReference type="GO" id="GO:0005737">
    <property type="term" value="C:cytoplasm"/>
    <property type="evidence" value="ECO:0007669"/>
    <property type="project" value="UniProtKB-SubCell"/>
</dbReference>
<dbReference type="InterPro" id="IPR035899">
    <property type="entry name" value="DBL_dom_sf"/>
</dbReference>
<dbReference type="SMART" id="SM00325">
    <property type="entry name" value="RhoGEF"/>
    <property type="match status" value="1"/>
</dbReference>
<feature type="compositionally biased region" description="Basic and acidic residues" evidence="6">
    <location>
        <begin position="305"/>
        <end position="320"/>
    </location>
</feature>
<dbReference type="CDD" id="cd00160">
    <property type="entry name" value="RhoGEF"/>
    <property type="match status" value="1"/>
</dbReference>
<dbReference type="SUPFAM" id="SSF48065">
    <property type="entry name" value="DBL homology domain (DH-domain)"/>
    <property type="match status" value="1"/>
</dbReference>
<organism evidence="10 11">
    <name type="scientific">Alligator sinensis</name>
    <name type="common">Chinese alligator</name>
    <dbReference type="NCBI Taxonomy" id="38654"/>
    <lineage>
        <taxon>Eukaryota</taxon>
        <taxon>Metazoa</taxon>
        <taxon>Chordata</taxon>
        <taxon>Craniata</taxon>
        <taxon>Vertebrata</taxon>
        <taxon>Euteleostomi</taxon>
        <taxon>Archelosauria</taxon>
        <taxon>Archosauria</taxon>
        <taxon>Crocodylia</taxon>
        <taxon>Alligatoridae</taxon>
        <taxon>Alligatorinae</taxon>
        <taxon>Alligator</taxon>
    </lineage>
</organism>
<name>A0A3Q0H118_ALLSI</name>
<feature type="region of interest" description="Disordered" evidence="6">
    <location>
        <begin position="1579"/>
        <end position="1651"/>
    </location>
</feature>
<dbReference type="InterPro" id="IPR000219">
    <property type="entry name" value="DH_dom"/>
</dbReference>
<dbReference type="InParanoid" id="A0A3Q0H118"/>
<keyword evidence="3" id="KW-0963">Cytoplasm</keyword>
<dbReference type="CDD" id="cd01224">
    <property type="entry name" value="PH_Collybistin_ASEF"/>
    <property type="match status" value="1"/>
</dbReference>
<dbReference type="FunFam" id="1.20.900.10:FF:000002">
    <property type="entry name" value="Rho guanine nucleotide exchange factor 9"/>
    <property type="match status" value="1"/>
</dbReference>
<dbReference type="CDD" id="cd11973">
    <property type="entry name" value="SH3_ASEF"/>
    <property type="match status" value="1"/>
</dbReference>
<dbReference type="PROSITE" id="PS50010">
    <property type="entry name" value="DH_2"/>
    <property type="match status" value="1"/>
</dbReference>
<feature type="region of interest" description="Disordered" evidence="6">
    <location>
        <begin position="1134"/>
        <end position="1162"/>
    </location>
</feature>
<feature type="domain" description="SH3" evidence="7">
    <location>
        <begin position="1807"/>
        <end position="1866"/>
    </location>
</feature>
<dbReference type="Pfam" id="PF00018">
    <property type="entry name" value="SH3_1"/>
    <property type="match status" value="1"/>
</dbReference>
<dbReference type="InterPro" id="IPR001452">
    <property type="entry name" value="SH3_domain"/>
</dbReference>
<dbReference type="SMART" id="SM00326">
    <property type="entry name" value="SH3"/>
    <property type="match status" value="1"/>
</dbReference>
<dbReference type="Gene3D" id="1.20.900.10">
    <property type="entry name" value="Dbl homology (DH) domain"/>
    <property type="match status" value="1"/>
</dbReference>
<dbReference type="Pfam" id="PF22697">
    <property type="entry name" value="SOS1_NGEF_PH"/>
    <property type="match status" value="1"/>
</dbReference>
<dbReference type="SMART" id="SM00233">
    <property type="entry name" value="PH"/>
    <property type="match status" value="1"/>
</dbReference>
<dbReference type="Gene3D" id="2.30.29.30">
    <property type="entry name" value="Pleckstrin-homology domain (PH domain)/Phosphotyrosine-binding domain (PTB)"/>
    <property type="match status" value="1"/>
</dbReference>
<dbReference type="PANTHER" id="PTHR47544:SF2">
    <property type="entry name" value="RHO GUANINE NUCLEOTIDE EXCHANGE FACTOR 4"/>
    <property type="match status" value="1"/>
</dbReference>
<dbReference type="PANTHER" id="PTHR47544">
    <property type="entry name" value="RHO GUANINE NUCLEOTIDE EXCHANGE FACTOR 4"/>
    <property type="match status" value="1"/>
</dbReference>
<keyword evidence="10" id="KW-1185">Reference proteome</keyword>
<dbReference type="SUPFAM" id="SSF50044">
    <property type="entry name" value="SH3-domain"/>
    <property type="match status" value="1"/>
</dbReference>
<dbReference type="SUPFAM" id="SSF50729">
    <property type="entry name" value="PH domain-like"/>
    <property type="match status" value="1"/>
</dbReference>
<feature type="compositionally biased region" description="Basic and acidic residues" evidence="6">
    <location>
        <begin position="1596"/>
        <end position="1605"/>
    </location>
</feature>
<evidence type="ECO:0000256" key="6">
    <source>
        <dbReference type="SAM" id="MobiDB-lite"/>
    </source>
</evidence>
<gene>
    <name evidence="11" type="primary">ARHGEF4</name>
</gene>
<dbReference type="InterPro" id="IPR001331">
    <property type="entry name" value="GDS_CDC24_CS"/>
</dbReference>
<dbReference type="Pfam" id="PF00621">
    <property type="entry name" value="RhoGEF"/>
    <property type="match status" value="1"/>
</dbReference>
<feature type="compositionally biased region" description="Basic and acidic residues" evidence="6">
    <location>
        <begin position="1152"/>
        <end position="1162"/>
    </location>
</feature>
<feature type="compositionally biased region" description="Polar residues" evidence="6">
    <location>
        <begin position="1356"/>
        <end position="1365"/>
    </location>
</feature>
<reference evidence="11" key="1">
    <citation type="submission" date="2025-08" db="UniProtKB">
        <authorList>
            <consortium name="RefSeq"/>
        </authorList>
    </citation>
    <scope>IDENTIFICATION</scope>
</reference>